<dbReference type="FunFam" id="3.30.565.10:FF:000013">
    <property type="entry name" value="Two-component sensor histidine kinase"/>
    <property type="match status" value="1"/>
</dbReference>
<dbReference type="Proteomes" id="UP000306509">
    <property type="component" value="Unassembled WGS sequence"/>
</dbReference>
<keyword evidence="8 15" id="KW-0418">Kinase</keyword>
<comment type="catalytic activity">
    <reaction evidence="1">
        <text>ATP + protein L-histidine = ADP + protein N-phospho-L-histidine.</text>
        <dbReference type="EC" id="2.7.13.3"/>
    </reaction>
</comment>
<dbReference type="InterPro" id="IPR005467">
    <property type="entry name" value="His_kinase_dom"/>
</dbReference>
<dbReference type="Gene3D" id="1.10.287.130">
    <property type="match status" value="1"/>
</dbReference>
<evidence type="ECO:0000313" key="16">
    <source>
        <dbReference type="Proteomes" id="UP000306509"/>
    </source>
</evidence>
<dbReference type="SMART" id="SM00387">
    <property type="entry name" value="HATPase_c"/>
    <property type="match status" value="1"/>
</dbReference>
<dbReference type="GO" id="GO:0005886">
    <property type="term" value="C:plasma membrane"/>
    <property type="evidence" value="ECO:0007669"/>
    <property type="project" value="TreeGrafter"/>
</dbReference>
<dbReference type="PRINTS" id="PR00344">
    <property type="entry name" value="BCTRLSENSOR"/>
</dbReference>
<feature type="transmembrane region" description="Helical" evidence="13">
    <location>
        <begin position="12"/>
        <end position="31"/>
    </location>
</feature>
<dbReference type="InterPro" id="IPR036890">
    <property type="entry name" value="HATPase_C_sf"/>
</dbReference>
<evidence type="ECO:0000313" key="15">
    <source>
        <dbReference type="EMBL" id="TLC98579.1"/>
    </source>
</evidence>
<organism evidence="15 16">
    <name type="scientific">Robinsoniella peoriensis</name>
    <dbReference type="NCBI Taxonomy" id="180332"/>
    <lineage>
        <taxon>Bacteria</taxon>
        <taxon>Bacillati</taxon>
        <taxon>Bacillota</taxon>
        <taxon>Clostridia</taxon>
        <taxon>Lachnospirales</taxon>
        <taxon>Lachnospiraceae</taxon>
        <taxon>Robinsoniella</taxon>
    </lineage>
</organism>
<evidence type="ECO:0000256" key="9">
    <source>
        <dbReference type="ARBA" id="ARBA00022840"/>
    </source>
</evidence>
<keyword evidence="9" id="KW-0067">ATP-binding</keyword>
<dbReference type="Pfam" id="PF00512">
    <property type="entry name" value="HisKA"/>
    <property type="match status" value="1"/>
</dbReference>
<keyword evidence="11" id="KW-0902">Two-component regulatory system</keyword>
<dbReference type="InterPro" id="IPR003594">
    <property type="entry name" value="HATPase_dom"/>
</dbReference>
<evidence type="ECO:0000256" key="3">
    <source>
        <dbReference type="ARBA" id="ARBA00012438"/>
    </source>
</evidence>
<dbReference type="EMBL" id="QGQD01000090">
    <property type="protein sequence ID" value="TLC98579.1"/>
    <property type="molecule type" value="Genomic_DNA"/>
</dbReference>
<dbReference type="GO" id="GO:0016036">
    <property type="term" value="P:cellular response to phosphate starvation"/>
    <property type="evidence" value="ECO:0007669"/>
    <property type="project" value="TreeGrafter"/>
</dbReference>
<dbReference type="PANTHER" id="PTHR45453:SF1">
    <property type="entry name" value="PHOSPHATE REGULON SENSOR PROTEIN PHOR"/>
    <property type="match status" value="1"/>
</dbReference>
<evidence type="ECO:0000256" key="13">
    <source>
        <dbReference type="SAM" id="Phobius"/>
    </source>
</evidence>
<dbReference type="Gene3D" id="3.30.565.10">
    <property type="entry name" value="Histidine kinase-like ATPase, C-terminal domain"/>
    <property type="match status" value="1"/>
</dbReference>
<dbReference type="PROSITE" id="PS50109">
    <property type="entry name" value="HIS_KIN"/>
    <property type="match status" value="1"/>
</dbReference>
<reference evidence="15 16" key="1">
    <citation type="journal article" date="2019" name="Anaerobe">
        <title>Detection of Robinsoniella peoriensis in multiple bone samples of a trauma patient.</title>
        <authorList>
            <person name="Schrottner P."/>
            <person name="Hartwich K."/>
            <person name="Bunk B."/>
            <person name="Schober I."/>
            <person name="Helbig S."/>
            <person name="Rudolph W.W."/>
            <person name="Gunzer F."/>
        </authorList>
    </citation>
    <scope>NUCLEOTIDE SEQUENCE [LARGE SCALE GENOMIC DNA]</scope>
    <source>
        <strain evidence="15 16">DSM 106044</strain>
    </source>
</reference>
<evidence type="ECO:0000259" key="14">
    <source>
        <dbReference type="PROSITE" id="PS50109"/>
    </source>
</evidence>
<dbReference type="InterPro" id="IPR036097">
    <property type="entry name" value="HisK_dim/P_sf"/>
</dbReference>
<proteinExistence type="predicted"/>
<keyword evidence="10 13" id="KW-1133">Transmembrane helix</keyword>
<comment type="subcellular location">
    <subcellularLocation>
        <location evidence="2">Membrane</location>
    </subcellularLocation>
</comment>
<feature type="transmembrane region" description="Helical" evidence="13">
    <location>
        <begin position="37"/>
        <end position="54"/>
    </location>
</feature>
<dbReference type="PANTHER" id="PTHR45453">
    <property type="entry name" value="PHOSPHATE REGULON SENSOR PROTEIN PHOR"/>
    <property type="match status" value="1"/>
</dbReference>
<dbReference type="InterPro" id="IPR003661">
    <property type="entry name" value="HisK_dim/P_dom"/>
</dbReference>
<evidence type="ECO:0000256" key="1">
    <source>
        <dbReference type="ARBA" id="ARBA00000085"/>
    </source>
</evidence>
<dbReference type="AlphaFoldDB" id="A0A4U8Q1J6"/>
<protein>
    <recommendedName>
        <fullName evidence="3">histidine kinase</fullName>
        <ecNumber evidence="3">2.7.13.3</ecNumber>
    </recommendedName>
</protein>
<name>A0A4U8Q1J6_9FIRM</name>
<feature type="domain" description="Histidine kinase" evidence="14">
    <location>
        <begin position="158"/>
        <end position="374"/>
    </location>
</feature>
<evidence type="ECO:0000256" key="5">
    <source>
        <dbReference type="ARBA" id="ARBA00022679"/>
    </source>
</evidence>
<dbReference type="SMART" id="SM00388">
    <property type="entry name" value="HisKA"/>
    <property type="match status" value="1"/>
</dbReference>
<dbReference type="InterPro" id="IPR050351">
    <property type="entry name" value="BphY/WalK/GraS-like"/>
</dbReference>
<dbReference type="RefSeq" id="WP_044289560.1">
    <property type="nucleotide sequence ID" value="NZ_CABMJZ010000081.1"/>
</dbReference>
<feature type="transmembrane region" description="Helical" evidence="13">
    <location>
        <begin position="75"/>
        <end position="93"/>
    </location>
</feature>
<dbReference type="SUPFAM" id="SSF55874">
    <property type="entry name" value="ATPase domain of HSP90 chaperone/DNA topoisomerase II/histidine kinase"/>
    <property type="match status" value="1"/>
</dbReference>
<keyword evidence="5 15" id="KW-0808">Transferase</keyword>
<evidence type="ECO:0000256" key="10">
    <source>
        <dbReference type="ARBA" id="ARBA00022989"/>
    </source>
</evidence>
<evidence type="ECO:0000256" key="4">
    <source>
        <dbReference type="ARBA" id="ARBA00022553"/>
    </source>
</evidence>
<dbReference type="CDD" id="cd00082">
    <property type="entry name" value="HisKA"/>
    <property type="match status" value="1"/>
</dbReference>
<comment type="caution">
    <text evidence="15">The sequence shown here is derived from an EMBL/GenBank/DDBJ whole genome shotgun (WGS) entry which is preliminary data.</text>
</comment>
<dbReference type="SUPFAM" id="SSF47384">
    <property type="entry name" value="Homodimeric domain of signal transducing histidine kinase"/>
    <property type="match status" value="1"/>
</dbReference>
<evidence type="ECO:0000256" key="11">
    <source>
        <dbReference type="ARBA" id="ARBA00023012"/>
    </source>
</evidence>
<gene>
    <name evidence="15" type="primary">walK_4</name>
    <name evidence="15" type="ORF">DSM106044_04582</name>
</gene>
<keyword evidence="7" id="KW-0547">Nucleotide-binding</keyword>
<sequence length="392" mass="44780">MKNNYGKLKRTILLRAVLVAALALVVGIVIVKFLIDGVFQSSFASLFISFMMKFNMDYDTANEMYGKIFMDNKEIFLTTGFIILFLVFFYMAVSKLTGYMDDIGREIDMILTDEDAPINLVPELGPISEKLNTLKMTLKKREYAAIESEQRKNDLVVYLAHDLKTPLTSIIAYLTMLDEQPNMPEEERLKYTHITLEKATRLGELISEFFEITRFNLQDIVLEKEKLNLSMMLEQLADESYGVLADKDLTCSIRTDEELVVDGDPDKLARVFDNLLRNAIAYSYPRTDINIEAFLQNENIIINFRNQGPQIPPQKLKSIFEKFYRVDNARSSQTGGAGLGLSIAKEIVELHGGTIEAFSDAHYTTFIVHLPVYRDRMAKRRRVRGKAGTKNI</sequence>
<evidence type="ECO:0000256" key="2">
    <source>
        <dbReference type="ARBA" id="ARBA00004370"/>
    </source>
</evidence>
<accession>A0A4U8Q1J6</accession>
<evidence type="ECO:0000256" key="6">
    <source>
        <dbReference type="ARBA" id="ARBA00022692"/>
    </source>
</evidence>
<dbReference type="InterPro" id="IPR004358">
    <property type="entry name" value="Sig_transdc_His_kin-like_C"/>
</dbReference>
<keyword evidence="6 13" id="KW-0812">Transmembrane</keyword>
<keyword evidence="16" id="KW-1185">Reference proteome</keyword>
<dbReference type="GO" id="GO:0005524">
    <property type="term" value="F:ATP binding"/>
    <property type="evidence" value="ECO:0007669"/>
    <property type="project" value="UniProtKB-KW"/>
</dbReference>
<dbReference type="GO" id="GO:0000155">
    <property type="term" value="F:phosphorelay sensor kinase activity"/>
    <property type="evidence" value="ECO:0007669"/>
    <property type="project" value="InterPro"/>
</dbReference>
<dbReference type="GO" id="GO:0004721">
    <property type="term" value="F:phosphoprotein phosphatase activity"/>
    <property type="evidence" value="ECO:0007669"/>
    <property type="project" value="TreeGrafter"/>
</dbReference>
<keyword evidence="4" id="KW-0597">Phosphoprotein</keyword>
<evidence type="ECO:0000256" key="7">
    <source>
        <dbReference type="ARBA" id="ARBA00022741"/>
    </source>
</evidence>
<dbReference type="Pfam" id="PF02518">
    <property type="entry name" value="HATPase_c"/>
    <property type="match status" value="1"/>
</dbReference>
<evidence type="ECO:0000256" key="8">
    <source>
        <dbReference type="ARBA" id="ARBA00022777"/>
    </source>
</evidence>
<dbReference type="STRING" id="180332.GCA_000797495_01212"/>
<keyword evidence="12 13" id="KW-0472">Membrane</keyword>
<evidence type="ECO:0000256" key="12">
    <source>
        <dbReference type="ARBA" id="ARBA00023136"/>
    </source>
</evidence>
<dbReference type="EC" id="2.7.13.3" evidence="3"/>